<protein>
    <submittedName>
        <fullName evidence="1">Uncharacterized protein</fullName>
    </submittedName>
</protein>
<organism evidence="1 2">
    <name type="scientific">Rhizopus microsporus</name>
    <dbReference type="NCBI Taxonomy" id="58291"/>
    <lineage>
        <taxon>Eukaryota</taxon>
        <taxon>Fungi</taxon>
        <taxon>Fungi incertae sedis</taxon>
        <taxon>Mucoromycota</taxon>
        <taxon>Mucoromycotina</taxon>
        <taxon>Mucoromycetes</taxon>
        <taxon>Mucorales</taxon>
        <taxon>Mucorineae</taxon>
        <taxon>Rhizopodaceae</taxon>
        <taxon>Rhizopus</taxon>
    </lineage>
</organism>
<accession>A0A1X0S6X8</accession>
<evidence type="ECO:0000313" key="2">
    <source>
        <dbReference type="Proteomes" id="UP000242381"/>
    </source>
</evidence>
<dbReference type="AlphaFoldDB" id="A0A1X0S6X8"/>
<sequence length="104" mass="12333">MPPLNVNVSISKRFIIDDTMKVILLRKHDWNEPKLNFQRKRVARSEKLKKLTDEKTLKPSYGNLITINRLEVVDEYERHKSSVDTANYLRDNLTSYQDIISTER</sequence>
<gene>
    <name evidence="1" type="ORF">BCV71DRAFT_233509</name>
</gene>
<dbReference type="VEuPathDB" id="FungiDB:BCV72DRAFT_303175"/>
<evidence type="ECO:0000313" key="1">
    <source>
        <dbReference type="EMBL" id="ORE20015.1"/>
    </source>
</evidence>
<dbReference type="Proteomes" id="UP000242381">
    <property type="component" value="Unassembled WGS sequence"/>
</dbReference>
<name>A0A1X0S6X8_RHIZD</name>
<dbReference type="EMBL" id="KV921300">
    <property type="protein sequence ID" value="ORE20015.1"/>
    <property type="molecule type" value="Genomic_DNA"/>
</dbReference>
<reference evidence="1 2" key="1">
    <citation type="journal article" date="2016" name="Proc. Natl. Acad. Sci. U.S.A.">
        <title>Lipid metabolic changes in an early divergent fungus govern the establishment of a mutualistic symbiosis with endobacteria.</title>
        <authorList>
            <person name="Lastovetsky O.A."/>
            <person name="Gaspar M.L."/>
            <person name="Mondo S.J."/>
            <person name="LaButti K.M."/>
            <person name="Sandor L."/>
            <person name="Grigoriev I.V."/>
            <person name="Henry S.A."/>
            <person name="Pawlowska T.E."/>
        </authorList>
    </citation>
    <scope>NUCLEOTIDE SEQUENCE [LARGE SCALE GENOMIC DNA]</scope>
    <source>
        <strain evidence="1 2">ATCC 11559</strain>
    </source>
</reference>
<proteinExistence type="predicted"/>